<feature type="compositionally biased region" description="Basic residues" evidence="1">
    <location>
        <begin position="159"/>
        <end position="185"/>
    </location>
</feature>
<dbReference type="EMBL" id="SMBI01000026">
    <property type="protein sequence ID" value="TCU13563.1"/>
    <property type="molecule type" value="Genomic_DNA"/>
</dbReference>
<proteinExistence type="predicted"/>
<dbReference type="AlphaFoldDB" id="A0AAX2QCD4"/>
<comment type="caution">
    <text evidence="2">The sequence shown here is derived from an EMBL/GenBank/DDBJ whole genome shotgun (WGS) entry which is preliminary data.</text>
</comment>
<evidence type="ECO:0000256" key="1">
    <source>
        <dbReference type="SAM" id="MobiDB-lite"/>
    </source>
</evidence>
<dbReference type="Proteomes" id="UP000295021">
    <property type="component" value="Unassembled WGS sequence"/>
</dbReference>
<evidence type="ECO:0000313" key="2">
    <source>
        <dbReference type="EMBL" id="TCU13563.1"/>
    </source>
</evidence>
<protein>
    <submittedName>
        <fullName evidence="2">Uncharacterized protein</fullName>
    </submittedName>
</protein>
<accession>A0AAX2QCD4</accession>
<organism evidence="2 3">
    <name type="scientific">Rhizobium laguerreae</name>
    <dbReference type="NCBI Taxonomy" id="1076926"/>
    <lineage>
        <taxon>Bacteria</taxon>
        <taxon>Pseudomonadati</taxon>
        <taxon>Pseudomonadota</taxon>
        <taxon>Alphaproteobacteria</taxon>
        <taxon>Hyphomicrobiales</taxon>
        <taxon>Rhizobiaceae</taxon>
        <taxon>Rhizobium/Agrobacterium group</taxon>
        <taxon>Rhizobium</taxon>
    </lineage>
</organism>
<reference evidence="2 3" key="1">
    <citation type="submission" date="2019-03" db="EMBL/GenBank/DDBJ databases">
        <title>Genomic Encyclopedia of Type Strains, Phase IV (KMG-V): Genome sequencing to study the core and pangenomes of soil and plant-associated prokaryotes.</title>
        <authorList>
            <person name="Whitman W."/>
        </authorList>
    </citation>
    <scope>NUCLEOTIDE SEQUENCE [LARGE SCALE GENOMIC DNA]</scope>
    <source>
        <strain evidence="2 3">FB403</strain>
    </source>
</reference>
<feature type="non-terminal residue" evidence="2">
    <location>
        <position position="1"/>
    </location>
</feature>
<evidence type="ECO:0000313" key="3">
    <source>
        <dbReference type="Proteomes" id="UP000295021"/>
    </source>
</evidence>
<name>A0AAX2QCD4_9HYPH</name>
<feature type="region of interest" description="Disordered" evidence="1">
    <location>
        <begin position="142"/>
        <end position="185"/>
    </location>
</feature>
<sequence length="185" mass="20296">PKGWKCDCPSIIICISVIRSLNGRGLFHATSFEIGKDQASCSLGWCLQIHAIWQNHQIADGHITRSRQHEKDGVGHFLRLHQAALASASSIFAFGQSSSKPLRSAACASQELSGRPFVLYSAPPRSLPPVQSATVELIHGYDAHPRSHGGAPRDASWHSRSKRHRSDAHGTARKIRSSRLRGIRL</sequence>
<gene>
    <name evidence="2" type="ORF">EV131_12652</name>
</gene>